<dbReference type="Gramene" id="KQK89010">
    <property type="protein sequence ID" value="KQK89010"/>
    <property type="gene ID" value="SETIT_040524mg"/>
</dbReference>
<dbReference type="EMBL" id="AGNK02005602">
    <property type="status" value="NOT_ANNOTATED_CDS"/>
    <property type="molecule type" value="Genomic_DNA"/>
</dbReference>
<proteinExistence type="predicted"/>
<sequence length="74" mass="8766">MTYHPACCICEFMMSKSCRVCKMHHVFFCQCSHVCYPTLELSLSSLLNCIRPQGNTYFVFAGRREFFPFVKFHR</sequence>
<dbReference type="HOGENOM" id="CLU_2692489_0_0_1"/>
<organism evidence="1 2">
    <name type="scientific">Setaria italica</name>
    <name type="common">Foxtail millet</name>
    <name type="synonym">Panicum italicum</name>
    <dbReference type="NCBI Taxonomy" id="4555"/>
    <lineage>
        <taxon>Eukaryota</taxon>
        <taxon>Viridiplantae</taxon>
        <taxon>Streptophyta</taxon>
        <taxon>Embryophyta</taxon>
        <taxon>Tracheophyta</taxon>
        <taxon>Spermatophyta</taxon>
        <taxon>Magnoliopsida</taxon>
        <taxon>Liliopsida</taxon>
        <taxon>Poales</taxon>
        <taxon>Poaceae</taxon>
        <taxon>PACMAD clade</taxon>
        <taxon>Panicoideae</taxon>
        <taxon>Panicodae</taxon>
        <taxon>Paniceae</taxon>
        <taxon>Cenchrinae</taxon>
        <taxon>Setaria</taxon>
    </lineage>
</organism>
<reference evidence="2" key="1">
    <citation type="journal article" date="2012" name="Nat. Biotechnol.">
        <title>Reference genome sequence of the model plant Setaria.</title>
        <authorList>
            <person name="Bennetzen J.L."/>
            <person name="Schmutz J."/>
            <person name="Wang H."/>
            <person name="Percifield R."/>
            <person name="Hawkins J."/>
            <person name="Pontaroli A.C."/>
            <person name="Estep M."/>
            <person name="Feng L."/>
            <person name="Vaughn J.N."/>
            <person name="Grimwood J."/>
            <person name="Jenkins J."/>
            <person name="Barry K."/>
            <person name="Lindquist E."/>
            <person name="Hellsten U."/>
            <person name="Deshpande S."/>
            <person name="Wang X."/>
            <person name="Wu X."/>
            <person name="Mitros T."/>
            <person name="Triplett J."/>
            <person name="Yang X."/>
            <person name="Ye C.Y."/>
            <person name="Mauro-Herrera M."/>
            <person name="Wang L."/>
            <person name="Li P."/>
            <person name="Sharma M."/>
            <person name="Sharma R."/>
            <person name="Ronald P.C."/>
            <person name="Panaud O."/>
            <person name="Kellogg E.A."/>
            <person name="Brutnell T.P."/>
            <person name="Doust A.N."/>
            <person name="Tuskan G.A."/>
            <person name="Rokhsar D."/>
            <person name="Devos K.M."/>
        </authorList>
    </citation>
    <scope>NUCLEOTIDE SEQUENCE [LARGE SCALE GENOMIC DNA]</scope>
    <source>
        <strain evidence="2">cv. Yugu1</strain>
    </source>
</reference>
<dbReference type="AlphaFoldDB" id="K4ANM7"/>
<reference evidence="1" key="2">
    <citation type="submission" date="2018-08" db="UniProtKB">
        <authorList>
            <consortium name="EnsemblPlants"/>
        </authorList>
    </citation>
    <scope>IDENTIFICATION</scope>
    <source>
        <strain evidence="1">Yugu1</strain>
    </source>
</reference>
<evidence type="ECO:0000313" key="1">
    <source>
        <dbReference type="EnsemblPlants" id="KQK89010"/>
    </source>
</evidence>
<dbReference type="InParanoid" id="K4ANM7"/>
<accession>K4ANM7</accession>
<protein>
    <submittedName>
        <fullName evidence="1">Uncharacterized protein</fullName>
    </submittedName>
</protein>
<dbReference type="Proteomes" id="UP000004995">
    <property type="component" value="Unassembled WGS sequence"/>
</dbReference>
<keyword evidence="2" id="KW-1185">Reference proteome</keyword>
<name>K4ANM7_SETIT</name>
<dbReference type="EnsemblPlants" id="KQK89010">
    <property type="protein sequence ID" value="KQK89010"/>
    <property type="gene ID" value="SETIT_040524mg"/>
</dbReference>
<evidence type="ECO:0000313" key="2">
    <source>
        <dbReference type="Proteomes" id="UP000004995"/>
    </source>
</evidence>